<dbReference type="InterPro" id="IPR036291">
    <property type="entry name" value="NAD(P)-bd_dom_sf"/>
</dbReference>
<dbReference type="SUPFAM" id="SSF51735">
    <property type="entry name" value="NAD(P)-binding Rossmann-fold domains"/>
    <property type="match status" value="1"/>
</dbReference>
<evidence type="ECO:0000313" key="1">
    <source>
        <dbReference type="EMBL" id="KAK0519528.1"/>
    </source>
</evidence>
<dbReference type="EMBL" id="JAPDMQ010000963">
    <property type="protein sequence ID" value="KAK0519528.1"/>
    <property type="molecule type" value="Genomic_DNA"/>
</dbReference>
<comment type="caution">
    <text evidence="1">The sequence shown here is derived from an EMBL/GenBank/DDBJ whole genome shotgun (WGS) entry which is preliminary data.</text>
</comment>
<dbReference type="PRINTS" id="PR00081">
    <property type="entry name" value="GDHRDH"/>
</dbReference>
<proteinExistence type="predicted"/>
<gene>
    <name evidence="1" type="ORF">OC842_007425</name>
</gene>
<dbReference type="Gene3D" id="3.40.50.720">
    <property type="entry name" value="NAD(P)-binding Rossmann-like Domain"/>
    <property type="match status" value="1"/>
</dbReference>
<dbReference type="InterPro" id="IPR002347">
    <property type="entry name" value="SDR_fam"/>
</dbReference>
<dbReference type="Pfam" id="PF00106">
    <property type="entry name" value="adh_short"/>
    <property type="match status" value="1"/>
</dbReference>
<keyword evidence="2" id="KW-1185">Reference proteome</keyword>
<dbReference type="Proteomes" id="UP001176521">
    <property type="component" value="Unassembled WGS sequence"/>
</dbReference>
<dbReference type="PANTHER" id="PTHR45458:SF1">
    <property type="entry name" value="SHORT CHAIN DEHYDROGENASE"/>
    <property type="match status" value="1"/>
</dbReference>
<protein>
    <recommendedName>
        <fullName evidence="3">Short-chain dehydrogenase</fullName>
    </recommendedName>
</protein>
<evidence type="ECO:0008006" key="3">
    <source>
        <dbReference type="Google" id="ProtNLM"/>
    </source>
</evidence>
<sequence>MSAPTSIVIGASRGIGEGLVQKLSEAGYKSYGTVRSQPNNDTTFQVDMNDADAASMKAAAAKIDSLDVLIVNGAIASNESYLTLSPDRHREFYQTNVVGPLTAVQAFLPALQKGKHKTIVFLSSLVSSSPLQIRNARAPADEKAPLTKGPYSASKAALNFLGIGLYDELAEQGFSLLAFHPGLVRTDMAAGMIKKLEGMNITDPAFQPITVDQSASGIISAVRAHIAEGKSDLRFLNYDGSEMQL</sequence>
<organism evidence="1 2">
    <name type="scientific">Tilletia horrida</name>
    <dbReference type="NCBI Taxonomy" id="155126"/>
    <lineage>
        <taxon>Eukaryota</taxon>
        <taxon>Fungi</taxon>
        <taxon>Dikarya</taxon>
        <taxon>Basidiomycota</taxon>
        <taxon>Ustilaginomycotina</taxon>
        <taxon>Exobasidiomycetes</taxon>
        <taxon>Tilletiales</taxon>
        <taxon>Tilletiaceae</taxon>
        <taxon>Tilletia</taxon>
    </lineage>
</organism>
<feature type="non-terminal residue" evidence="1">
    <location>
        <position position="245"/>
    </location>
</feature>
<name>A0AAN6G4D9_9BASI</name>
<reference evidence="1" key="1">
    <citation type="journal article" date="2023" name="PhytoFront">
        <title>Draft Genome Resources of Seven Strains of Tilletia horrida, Causal Agent of Kernel Smut of Rice.</title>
        <authorList>
            <person name="Khanal S."/>
            <person name="Antony Babu S."/>
            <person name="Zhou X.G."/>
        </authorList>
    </citation>
    <scope>NUCLEOTIDE SEQUENCE</scope>
    <source>
        <strain evidence="1">TX3</strain>
    </source>
</reference>
<dbReference type="InterPro" id="IPR052184">
    <property type="entry name" value="SDR_enzymes"/>
</dbReference>
<dbReference type="GO" id="GO:0016616">
    <property type="term" value="F:oxidoreductase activity, acting on the CH-OH group of donors, NAD or NADP as acceptor"/>
    <property type="evidence" value="ECO:0007669"/>
    <property type="project" value="TreeGrafter"/>
</dbReference>
<dbReference type="PANTHER" id="PTHR45458">
    <property type="entry name" value="SHORT-CHAIN DEHYDROGENASE/REDUCTASE SDR"/>
    <property type="match status" value="1"/>
</dbReference>
<accession>A0AAN6G4D9</accession>
<evidence type="ECO:0000313" key="2">
    <source>
        <dbReference type="Proteomes" id="UP001176521"/>
    </source>
</evidence>
<dbReference type="AlphaFoldDB" id="A0AAN6G4D9"/>